<reference evidence="3" key="1">
    <citation type="submission" date="2013-09" db="EMBL/GenBank/DDBJ databases">
        <title>The Genome Sequence of Anopheles culicifacies species A.</title>
        <authorList>
            <consortium name="The Broad Institute Genomics Platform"/>
            <person name="Neafsey D.E."/>
            <person name="Besansky N."/>
            <person name="Howell P."/>
            <person name="Walton C."/>
            <person name="Young S.K."/>
            <person name="Zeng Q."/>
            <person name="Gargeya S."/>
            <person name="Fitzgerald M."/>
            <person name="Haas B."/>
            <person name="Abouelleil A."/>
            <person name="Allen A.W."/>
            <person name="Alvarado L."/>
            <person name="Arachchi H.M."/>
            <person name="Berlin A.M."/>
            <person name="Chapman S.B."/>
            <person name="Gainer-Dewar J."/>
            <person name="Goldberg J."/>
            <person name="Griggs A."/>
            <person name="Gujja S."/>
            <person name="Hansen M."/>
            <person name="Howarth C."/>
            <person name="Imamovic A."/>
            <person name="Ireland A."/>
            <person name="Larimer J."/>
            <person name="McCowan C."/>
            <person name="Murphy C."/>
            <person name="Pearson M."/>
            <person name="Poon T.W."/>
            <person name="Priest M."/>
            <person name="Roberts A."/>
            <person name="Saif S."/>
            <person name="Shea T."/>
            <person name="Sisk P."/>
            <person name="Sykes S."/>
            <person name="Wortman J."/>
            <person name="Nusbaum C."/>
            <person name="Birren B."/>
        </authorList>
    </citation>
    <scope>NUCLEOTIDE SEQUENCE [LARGE SCALE GENOMIC DNA]</scope>
    <source>
        <strain evidence="3">A-37</strain>
    </source>
</reference>
<proteinExistence type="predicted"/>
<evidence type="ECO:0000256" key="1">
    <source>
        <dbReference type="SAM" id="MobiDB-lite"/>
    </source>
</evidence>
<dbReference type="EMBL" id="AXCM01008858">
    <property type="status" value="NOT_ANNOTATED_CDS"/>
    <property type="molecule type" value="Genomic_DNA"/>
</dbReference>
<dbReference type="AlphaFoldDB" id="A0A182LTR9"/>
<keyword evidence="3" id="KW-1185">Reference proteome</keyword>
<protein>
    <submittedName>
        <fullName evidence="2">Uncharacterized protein</fullName>
    </submittedName>
</protein>
<accession>A0A182LTR9</accession>
<feature type="compositionally biased region" description="Basic and acidic residues" evidence="1">
    <location>
        <begin position="213"/>
        <end position="223"/>
    </location>
</feature>
<feature type="region of interest" description="Disordered" evidence="1">
    <location>
        <begin position="1"/>
        <end position="20"/>
    </location>
</feature>
<dbReference type="Proteomes" id="UP000075883">
    <property type="component" value="Unassembled WGS sequence"/>
</dbReference>
<evidence type="ECO:0000313" key="3">
    <source>
        <dbReference type="Proteomes" id="UP000075883"/>
    </source>
</evidence>
<dbReference type="EnsemblMetazoa" id="ACUA001753-RA">
    <property type="protein sequence ID" value="ACUA001753-PA"/>
    <property type="gene ID" value="ACUA001753"/>
</dbReference>
<name>A0A182LTR9_9DIPT</name>
<sequence>MSEKGNDDVTDGTNENERSSCVEMLNKRPRLLSFQGLSSHSRALADREVPVPMASTSSSSLEHINRREQLANDLRSWQESQIAACIDDNILNMVLERFLVFFERRNNANAAQPPRANEDALLEDEAVRMAISARGLLPVSSDELAGPSTTPPVPAIVTESDPPAVEPPDPSWPEMGRALHDNYILETAVAAAIQEKGLISGCSETEETSDSDGSVHGEEDGAR</sequence>
<reference evidence="2" key="2">
    <citation type="submission" date="2020-05" db="UniProtKB">
        <authorList>
            <consortium name="EnsemblMetazoa"/>
        </authorList>
    </citation>
    <scope>IDENTIFICATION</scope>
    <source>
        <strain evidence="2">A-37</strain>
    </source>
</reference>
<evidence type="ECO:0000313" key="2">
    <source>
        <dbReference type="EnsemblMetazoa" id="ACUA001753-PA"/>
    </source>
</evidence>
<dbReference type="VEuPathDB" id="VectorBase:ACUA001753"/>
<organism evidence="2 3">
    <name type="scientific">Anopheles culicifacies</name>
    <dbReference type="NCBI Taxonomy" id="139723"/>
    <lineage>
        <taxon>Eukaryota</taxon>
        <taxon>Metazoa</taxon>
        <taxon>Ecdysozoa</taxon>
        <taxon>Arthropoda</taxon>
        <taxon>Hexapoda</taxon>
        <taxon>Insecta</taxon>
        <taxon>Pterygota</taxon>
        <taxon>Neoptera</taxon>
        <taxon>Endopterygota</taxon>
        <taxon>Diptera</taxon>
        <taxon>Nematocera</taxon>
        <taxon>Culicoidea</taxon>
        <taxon>Culicidae</taxon>
        <taxon>Anophelinae</taxon>
        <taxon>Anopheles</taxon>
        <taxon>culicifacies species complex</taxon>
    </lineage>
</organism>
<feature type="region of interest" description="Disordered" evidence="1">
    <location>
        <begin position="200"/>
        <end position="223"/>
    </location>
</feature>